<evidence type="ECO:0000256" key="1">
    <source>
        <dbReference type="ARBA" id="ARBA00004141"/>
    </source>
</evidence>
<evidence type="ECO:0000313" key="7">
    <source>
        <dbReference type="EMBL" id="MBP2387456.1"/>
    </source>
</evidence>
<dbReference type="RefSeq" id="WP_209999714.1">
    <property type="nucleotide sequence ID" value="NZ_BAAAJY010000009.1"/>
</dbReference>
<feature type="transmembrane region" description="Helical" evidence="5">
    <location>
        <begin position="264"/>
        <end position="293"/>
    </location>
</feature>
<feature type="transmembrane region" description="Helical" evidence="5">
    <location>
        <begin position="233"/>
        <end position="258"/>
    </location>
</feature>
<keyword evidence="2 5" id="KW-0812">Transmembrane</keyword>
<feature type="transmembrane region" description="Helical" evidence="5">
    <location>
        <begin position="313"/>
        <end position="335"/>
    </location>
</feature>
<comment type="caution">
    <text evidence="7">The sequence shown here is derived from an EMBL/GenBank/DDBJ whole genome shotgun (WGS) entry which is preliminary data.</text>
</comment>
<keyword evidence="4 5" id="KW-0472">Membrane</keyword>
<feature type="transmembrane region" description="Helical" evidence="5">
    <location>
        <begin position="31"/>
        <end position="54"/>
    </location>
</feature>
<evidence type="ECO:0000256" key="4">
    <source>
        <dbReference type="ARBA" id="ARBA00023136"/>
    </source>
</evidence>
<reference evidence="7 8" key="1">
    <citation type="submission" date="2021-03" db="EMBL/GenBank/DDBJ databases">
        <title>Sequencing the genomes of 1000 actinobacteria strains.</title>
        <authorList>
            <person name="Klenk H.-P."/>
        </authorList>
    </citation>
    <scope>NUCLEOTIDE SEQUENCE [LARGE SCALE GENOMIC DNA]</scope>
    <source>
        <strain evidence="7 8">DSM 15797</strain>
    </source>
</reference>
<dbReference type="Proteomes" id="UP001296993">
    <property type="component" value="Unassembled WGS sequence"/>
</dbReference>
<accession>A0ABS4XG65</accession>
<evidence type="ECO:0000259" key="6">
    <source>
        <dbReference type="Pfam" id="PF12698"/>
    </source>
</evidence>
<evidence type="ECO:0000313" key="8">
    <source>
        <dbReference type="Proteomes" id="UP001296993"/>
    </source>
</evidence>
<feature type="transmembrane region" description="Helical" evidence="5">
    <location>
        <begin position="180"/>
        <end position="204"/>
    </location>
</feature>
<proteinExistence type="predicted"/>
<feature type="transmembrane region" description="Helical" evidence="5">
    <location>
        <begin position="355"/>
        <end position="374"/>
    </location>
</feature>
<sequence length="400" mass="42532">MSSTTPATTRQGTPWLIVTLREVTVRLRDKSFIISTAITLALIVGSVVISGILADRTTEASVAFANNDQTAALVQAANELAVEQDQKIVLTPAPLGSEEQAMEALRAKNTDLVLTPTAGGYSLTGLTDVPASVEKLLADAAAEQALESNAQKLGVSVESLTAGSTVTSVLLEGDQERNSMATVMGFIFSFLFYMSALIFGMPIANSVVEEKQNRVVEILATAIPIRQLLTGKILGNLILAMGQLCLFVGIGLLALSMMPTEIPFISVVIAASGWFLAFFLAGFLILAAIWAALGSMASRTEDLQQSTGPVITVLVAVLFVGIYAKGTLLVVASYIPVISSVAMPIRLLSTNVPLWEPFVSLVIAVAGAWIMVLLSERIYRRAIMQTGSALSWRKALKLEE</sequence>
<evidence type="ECO:0000256" key="3">
    <source>
        <dbReference type="ARBA" id="ARBA00022989"/>
    </source>
</evidence>
<keyword evidence="3 5" id="KW-1133">Transmembrane helix</keyword>
<feature type="domain" description="ABC-2 type transporter transmembrane" evidence="6">
    <location>
        <begin position="30"/>
        <end position="375"/>
    </location>
</feature>
<organism evidence="7 8">
    <name type="scientific">Paeniglutamicibacter kerguelensis</name>
    <dbReference type="NCBI Taxonomy" id="254788"/>
    <lineage>
        <taxon>Bacteria</taxon>
        <taxon>Bacillati</taxon>
        <taxon>Actinomycetota</taxon>
        <taxon>Actinomycetes</taxon>
        <taxon>Micrococcales</taxon>
        <taxon>Micrococcaceae</taxon>
        <taxon>Paeniglutamicibacter</taxon>
    </lineage>
</organism>
<evidence type="ECO:0000256" key="5">
    <source>
        <dbReference type="SAM" id="Phobius"/>
    </source>
</evidence>
<keyword evidence="8" id="KW-1185">Reference proteome</keyword>
<dbReference type="Pfam" id="PF12698">
    <property type="entry name" value="ABC2_membrane_3"/>
    <property type="match status" value="1"/>
</dbReference>
<comment type="subcellular location">
    <subcellularLocation>
        <location evidence="1">Membrane</location>
        <topology evidence="1">Multi-pass membrane protein</topology>
    </subcellularLocation>
</comment>
<dbReference type="InterPro" id="IPR013525">
    <property type="entry name" value="ABC2_TM"/>
</dbReference>
<name>A0ABS4XG65_9MICC</name>
<evidence type="ECO:0000256" key="2">
    <source>
        <dbReference type="ARBA" id="ARBA00022692"/>
    </source>
</evidence>
<protein>
    <submittedName>
        <fullName evidence="7">ABC-2 type transport system permease protein</fullName>
    </submittedName>
</protein>
<gene>
    <name evidence="7" type="ORF">JOF47_002967</name>
</gene>
<dbReference type="EMBL" id="JAGIOF010000001">
    <property type="protein sequence ID" value="MBP2387456.1"/>
    <property type="molecule type" value="Genomic_DNA"/>
</dbReference>